<organism evidence="1 2">
    <name type="scientific">Rhodococcus jostii</name>
    <dbReference type="NCBI Taxonomy" id="132919"/>
    <lineage>
        <taxon>Bacteria</taxon>
        <taxon>Bacillati</taxon>
        <taxon>Actinomycetota</taxon>
        <taxon>Actinomycetes</taxon>
        <taxon>Mycobacteriales</taxon>
        <taxon>Nocardiaceae</taxon>
        <taxon>Rhodococcus</taxon>
    </lineage>
</organism>
<dbReference type="RefSeq" id="WP_283331631.1">
    <property type="nucleotide sequence ID" value="NZ_JAWLKA010000001.1"/>
</dbReference>
<proteinExistence type="predicted"/>
<comment type="caution">
    <text evidence="1">The sequence shown here is derived from an EMBL/GenBank/DDBJ whole genome shotgun (WGS) entry which is preliminary data.</text>
</comment>
<name>A0ABU4C7D2_RHOJO</name>
<gene>
    <name evidence="1" type="ORF">R3Q59_01575</name>
</gene>
<reference evidence="1 2" key="1">
    <citation type="submission" date="2023-10" db="EMBL/GenBank/DDBJ databases">
        <title>Development of a sustainable strategy for remediation of hydrocarbon-contaminated territories based on the waste exchange concept.</title>
        <authorList>
            <person name="Krivoruchko A."/>
        </authorList>
    </citation>
    <scope>NUCLEOTIDE SEQUENCE [LARGE SCALE GENOMIC DNA]</scope>
    <source>
        <strain evidence="1 2">IEGM 60</strain>
    </source>
</reference>
<dbReference type="EMBL" id="JAWLKA010000001">
    <property type="protein sequence ID" value="MDV6279205.1"/>
    <property type="molecule type" value="Genomic_DNA"/>
</dbReference>
<evidence type="ECO:0000313" key="1">
    <source>
        <dbReference type="EMBL" id="MDV6279205.1"/>
    </source>
</evidence>
<evidence type="ECO:0000313" key="2">
    <source>
        <dbReference type="Proteomes" id="UP001185737"/>
    </source>
</evidence>
<dbReference type="Proteomes" id="UP001185737">
    <property type="component" value="Unassembled WGS sequence"/>
</dbReference>
<sequence>MNLNVALLFLVLAGGIGGTAAIQAALRRSADHGRRVFHVDG</sequence>
<protein>
    <submittedName>
        <fullName evidence="1">Uncharacterized protein</fullName>
    </submittedName>
</protein>
<keyword evidence="2" id="KW-1185">Reference proteome</keyword>
<accession>A0ABU4C7D2</accession>